<reference evidence="3" key="1">
    <citation type="journal article" date="2019" name="Int. J. Syst. Evol. Microbiol.">
        <title>The Global Catalogue of Microorganisms (GCM) 10K type strain sequencing project: providing services to taxonomists for standard genome sequencing and annotation.</title>
        <authorList>
            <consortium name="The Broad Institute Genomics Platform"/>
            <consortium name="The Broad Institute Genome Sequencing Center for Infectious Disease"/>
            <person name="Wu L."/>
            <person name="Ma J."/>
        </authorList>
    </citation>
    <scope>NUCLEOTIDE SEQUENCE [LARGE SCALE GENOMIC DNA]</scope>
    <source>
        <strain evidence="3">CCUG 57263</strain>
    </source>
</reference>
<dbReference type="InterPro" id="IPR032466">
    <property type="entry name" value="Metal_Hydrolase"/>
</dbReference>
<dbReference type="Gene3D" id="3.20.20.140">
    <property type="entry name" value="Metal-dependent hydrolases"/>
    <property type="match status" value="1"/>
</dbReference>
<comment type="caution">
    <text evidence="2">The sequence shown here is derived from an EMBL/GenBank/DDBJ whole genome shotgun (WGS) entry which is preliminary data.</text>
</comment>
<accession>A0ABW3D323</accession>
<dbReference type="Pfam" id="PF04909">
    <property type="entry name" value="Amidohydro_2"/>
    <property type="match status" value="1"/>
</dbReference>
<dbReference type="InterPro" id="IPR006680">
    <property type="entry name" value="Amidohydro-rel"/>
</dbReference>
<proteinExistence type="predicted"/>
<gene>
    <name evidence="2" type="ORF">ACFQ03_00955</name>
</gene>
<dbReference type="EMBL" id="JBHTIU010000002">
    <property type="protein sequence ID" value="MFD0867715.1"/>
    <property type="molecule type" value="Genomic_DNA"/>
</dbReference>
<dbReference type="RefSeq" id="WP_379285517.1">
    <property type="nucleotide sequence ID" value="NZ_JBHTIU010000002.1"/>
</dbReference>
<dbReference type="Proteomes" id="UP001597120">
    <property type="component" value="Unassembled WGS sequence"/>
</dbReference>
<organism evidence="2 3">
    <name type="scientific">Paenibacillus residui</name>
    <dbReference type="NCBI Taxonomy" id="629724"/>
    <lineage>
        <taxon>Bacteria</taxon>
        <taxon>Bacillati</taxon>
        <taxon>Bacillota</taxon>
        <taxon>Bacilli</taxon>
        <taxon>Bacillales</taxon>
        <taxon>Paenibacillaceae</taxon>
        <taxon>Paenibacillus</taxon>
    </lineage>
</organism>
<protein>
    <submittedName>
        <fullName evidence="2">Amidohydrolase family protein</fullName>
    </submittedName>
</protein>
<evidence type="ECO:0000313" key="3">
    <source>
        <dbReference type="Proteomes" id="UP001597120"/>
    </source>
</evidence>
<dbReference type="SUPFAM" id="SSF51556">
    <property type="entry name" value="Metallo-dependent hydrolases"/>
    <property type="match status" value="1"/>
</dbReference>
<evidence type="ECO:0000313" key="2">
    <source>
        <dbReference type="EMBL" id="MFD0867715.1"/>
    </source>
</evidence>
<name>A0ABW3D323_9BACL</name>
<evidence type="ECO:0000259" key="1">
    <source>
        <dbReference type="Pfam" id="PF04909"/>
    </source>
</evidence>
<feature type="domain" description="Amidohydrolase-related" evidence="1">
    <location>
        <begin position="65"/>
        <end position="269"/>
    </location>
</feature>
<sequence>MRDGLSFESFVNGRGVDVTAFIGQWPFRYRSQASAEDLMMMADRLGLVGLCVSHLASVFGHDTRSGNEALFAQAAADERLWPFVVLNPAEPGWEAELDYAARNGARGVRLLPGYHGYAINGQHAAELIAALRERGLPLSVIARLQDERLQHPRYPAETVPVHALAELIGTCGGHPLLISGLRDYEWDAVMRFRTPDWRLDRVIFDLWYINGPLAVIAQLCQRGGARAFAYSSCAPLQEMGATALQLAAANINEADRLALCRDNALRFLGMNDCPVG</sequence>
<keyword evidence="3" id="KW-1185">Reference proteome</keyword>